<dbReference type="HOGENOM" id="CLU_2936760_0_0_7"/>
<proteinExistence type="predicted"/>
<accession>F8CBN3</accession>
<dbReference type="Proteomes" id="UP000000488">
    <property type="component" value="Chromosome"/>
</dbReference>
<evidence type="ECO:0000313" key="2">
    <source>
        <dbReference type="Proteomes" id="UP000000488"/>
    </source>
</evidence>
<sequence length="60" mass="6602">MGHAGLLYASTGSRCCQLMPVEVECHWRHSGSRTTSKRCSLMMAEAPKASSGTKLNTCWR</sequence>
<protein>
    <submittedName>
        <fullName evidence="1">Uncharacterized protein</fullName>
    </submittedName>
</protein>
<name>F8CBN3_MYXFH</name>
<dbReference type="KEGG" id="mfu:LILAB_13715"/>
<dbReference type="EMBL" id="CP002830">
    <property type="protein sequence ID" value="AEI64648.1"/>
    <property type="molecule type" value="Genomic_DNA"/>
</dbReference>
<reference evidence="1 2" key="1">
    <citation type="journal article" date="2011" name="J. Bacteriol.">
        <title>Genome sequence of the halotolerant marine bacterium Myxococcus fulvus HW-1.</title>
        <authorList>
            <person name="Li Z.F."/>
            <person name="Li X."/>
            <person name="Liu H."/>
            <person name="Liu X."/>
            <person name="Han K."/>
            <person name="Wu Z.H."/>
            <person name="Hu W."/>
            <person name="Li F.F."/>
            <person name="Li Y.Z."/>
        </authorList>
    </citation>
    <scope>NUCLEOTIDE SEQUENCE [LARGE SCALE GENOMIC DNA]</scope>
    <source>
        <strain evidence="2">ATCC BAA-855 / HW-1</strain>
    </source>
</reference>
<gene>
    <name evidence="1" type="ordered locus">LILAB_13715</name>
</gene>
<dbReference type="AlphaFoldDB" id="F8CBN3"/>
<organism evidence="1 2">
    <name type="scientific">Myxococcus fulvus (strain ATCC BAA-855 / HW-1)</name>
    <dbReference type="NCBI Taxonomy" id="483219"/>
    <lineage>
        <taxon>Bacteria</taxon>
        <taxon>Pseudomonadati</taxon>
        <taxon>Myxococcota</taxon>
        <taxon>Myxococcia</taxon>
        <taxon>Myxococcales</taxon>
        <taxon>Cystobacterineae</taxon>
        <taxon>Myxococcaceae</taxon>
        <taxon>Myxococcus</taxon>
    </lineage>
</organism>
<evidence type="ECO:0000313" key="1">
    <source>
        <dbReference type="EMBL" id="AEI64648.1"/>
    </source>
</evidence>